<dbReference type="AlphaFoldDB" id="A0A448N1A8"/>
<gene>
    <name evidence="2" type="ORF">NCTC12967_02493</name>
</gene>
<keyword evidence="3" id="KW-1185">Reference proteome</keyword>
<dbReference type="EMBL" id="LR134406">
    <property type="protein sequence ID" value="VEH71176.1"/>
    <property type="molecule type" value="Genomic_DNA"/>
</dbReference>
<dbReference type="RefSeq" id="WP_061788036.1">
    <property type="nucleotide sequence ID" value="NZ_LR134406.1"/>
</dbReference>
<accession>A0A448N1A8</accession>
<evidence type="ECO:0000256" key="1">
    <source>
        <dbReference type="SAM" id="MobiDB-lite"/>
    </source>
</evidence>
<sequence length="184" mass="19105">MVVAVAVVAPSSGGNILANSGSVCQFSVPGWSSITGRGGHGVASGRMLVHLECLIVPVVLANDQNGARTVGDISATDREVIARQAAVAGDQEGAQVARETAQRDGRTSNGQEPLGSILRKASKITLTYGRPSLPNPVCAWADKIYGLVDSIGATTEQDTAAFLTQNGIPADVAIEITWWFVTFA</sequence>
<proteinExistence type="predicted"/>
<feature type="region of interest" description="Disordered" evidence="1">
    <location>
        <begin position="92"/>
        <end position="112"/>
    </location>
</feature>
<dbReference type="GeneID" id="64407926"/>
<name>A0A448N1A8_9ACTN</name>
<protein>
    <submittedName>
        <fullName evidence="2">Uncharacterized protein</fullName>
    </submittedName>
</protein>
<organism evidence="2 3">
    <name type="scientific">Arachnia propionica</name>
    <dbReference type="NCBI Taxonomy" id="1750"/>
    <lineage>
        <taxon>Bacteria</taxon>
        <taxon>Bacillati</taxon>
        <taxon>Actinomycetota</taxon>
        <taxon>Actinomycetes</taxon>
        <taxon>Propionibacteriales</taxon>
        <taxon>Propionibacteriaceae</taxon>
        <taxon>Arachnia</taxon>
    </lineage>
</organism>
<evidence type="ECO:0000313" key="2">
    <source>
        <dbReference type="EMBL" id="VEH71176.1"/>
    </source>
</evidence>
<evidence type="ECO:0000313" key="3">
    <source>
        <dbReference type="Proteomes" id="UP000273044"/>
    </source>
</evidence>
<dbReference type="Proteomes" id="UP000273044">
    <property type="component" value="Chromosome"/>
</dbReference>
<reference evidence="2 3" key="1">
    <citation type="submission" date="2018-12" db="EMBL/GenBank/DDBJ databases">
        <authorList>
            <consortium name="Pathogen Informatics"/>
        </authorList>
    </citation>
    <scope>NUCLEOTIDE SEQUENCE [LARGE SCALE GENOMIC DNA]</scope>
    <source>
        <strain evidence="2 3">NCTC12967</strain>
    </source>
</reference>